<dbReference type="SUPFAM" id="SSF53383">
    <property type="entry name" value="PLP-dependent transferases"/>
    <property type="match status" value="1"/>
</dbReference>
<dbReference type="GO" id="GO:0000271">
    <property type="term" value="P:polysaccharide biosynthetic process"/>
    <property type="evidence" value="ECO:0007669"/>
    <property type="project" value="TreeGrafter"/>
</dbReference>
<proteinExistence type="predicted"/>
<protein>
    <recommendedName>
        <fullName evidence="2">Polysaccharide biosynthesis protein</fullName>
    </recommendedName>
</protein>
<feature type="non-terminal residue" evidence="1">
    <location>
        <position position="1"/>
    </location>
</feature>
<sequence>NSGTSALHLIIRTLGIKEDDEVITTPFSFIASANCILFEKAKPIFVDIEKKTFNIDSHKIEEKITKKTKAILAVDVFGHPADWLALKRIAKKYKLYLIEDSAEALGSEYKGRKCGSFGKTAIFAFYPNKQITTSGEGGVVLTNNKRIAEFCRSMSNQGRREKNSKWLEHIRLGYNYRMPEVCAAMGIAQLKRIKTILAKRNKVANIYNKRLKNFPELKIPFVRMGMKVNWLVYVVLLNEKYRQKERDKILQILRKKGIGCSNYFSCIHLQPFYKKMFGYKKGDFPIAESISQRTIALPFFNNLKEKEINYVVKNLKEIITKLR</sequence>
<dbReference type="Gene3D" id="3.40.640.10">
    <property type="entry name" value="Type I PLP-dependent aspartate aminotransferase-like (Major domain)"/>
    <property type="match status" value="1"/>
</dbReference>
<dbReference type="PANTHER" id="PTHR30244">
    <property type="entry name" value="TRANSAMINASE"/>
    <property type="match status" value="1"/>
</dbReference>
<dbReference type="Pfam" id="PF01041">
    <property type="entry name" value="DegT_DnrJ_EryC1"/>
    <property type="match status" value="1"/>
</dbReference>
<evidence type="ECO:0008006" key="2">
    <source>
        <dbReference type="Google" id="ProtNLM"/>
    </source>
</evidence>
<dbReference type="AlphaFoldDB" id="X1JVH3"/>
<gene>
    <name evidence="1" type="ORF">S06H3_07340</name>
</gene>
<evidence type="ECO:0000313" key="1">
    <source>
        <dbReference type="EMBL" id="GAH98082.1"/>
    </source>
</evidence>
<dbReference type="InterPro" id="IPR015421">
    <property type="entry name" value="PyrdxlP-dep_Trfase_major"/>
</dbReference>
<name>X1JVH3_9ZZZZ</name>
<dbReference type="PIRSF" id="PIRSF000390">
    <property type="entry name" value="PLP_StrS"/>
    <property type="match status" value="1"/>
</dbReference>
<comment type="caution">
    <text evidence="1">The sequence shown here is derived from an EMBL/GenBank/DDBJ whole genome shotgun (WGS) entry which is preliminary data.</text>
</comment>
<dbReference type="GO" id="GO:0008483">
    <property type="term" value="F:transaminase activity"/>
    <property type="evidence" value="ECO:0007669"/>
    <property type="project" value="TreeGrafter"/>
</dbReference>
<dbReference type="Gene3D" id="3.90.1150.10">
    <property type="entry name" value="Aspartate Aminotransferase, domain 1"/>
    <property type="match status" value="1"/>
</dbReference>
<dbReference type="InterPro" id="IPR015424">
    <property type="entry name" value="PyrdxlP-dep_Trfase"/>
</dbReference>
<dbReference type="InterPro" id="IPR000653">
    <property type="entry name" value="DegT/StrS_aminotransferase"/>
</dbReference>
<dbReference type="PANTHER" id="PTHR30244:SF39">
    <property type="entry name" value="BLR3650 PROTEIN"/>
    <property type="match status" value="1"/>
</dbReference>
<dbReference type="CDD" id="cd00616">
    <property type="entry name" value="AHBA_syn"/>
    <property type="match status" value="1"/>
</dbReference>
<dbReference type="EMBL" id="BARV01002965">
    <property type="protein sequence ID" value="GAH98082.1"/>
    <property type="molecule type" value="Genomic_DNA"/>
</dbReference>
<dbReference type="GO" id="GO:0030170">
    <property type="term" value="F:pyridoxal phosphate binding"/>
    <property type="evidence" value="ECO:0007669"/>
    <property type="project" value="TreeGrafter"/>
</dbReference>
<accession>X1JVH3</accession>
<reference evidence="1" key="1">
    <citation type="journal article" date="2014" name="Front. Microbiol.">
        <title>High frequency of phylogenetically diverse reductive dehalogenase-homologous genes in deep subseafloor sedimentary metagenomes.</title>
        <authorList>
            <person name="Kawai M."/>
            <person name="Futagami T."/>
            <person name="Toyoda A."/>
            <person name="Takaki Y."/>
            <person name="Nishi S."/>
            <person name="Hori S."/>
            <person name="Arai W."/>
            <person name="Tsubouchi T."/>
            <person name="Morono Y."/>
            <person name="Uchiyama I."/>
            <person name="Ito T."/>
            <person name="Fujiyama A."/>
            <person name="Inagaki F."/>
            <person name="Takami H."/>
        </authorList>
    </citation>
    <scope>NUCLEOTIDE SEQUENCE</scope>
    <source>
        <strain evidence="1">Expedition CK06-06</strain>
    </source>
</reference>
<dbReference type="InterPro" id="IPR015422">
    <property type="entry name" value="PyrdxlP-dep_Trfase_small"/>
</dbReference>
<organism evidence="1">
    <name type="scientific">marine sediment metagenome</name>
    <dbReference type="NCBI Taxonomy" id="412755"/>
    <lineage>
        <taxon>unclassified sequences</taxon>
        <taxon>metagenomes</taxon>
        <taxon>ecological metagenomes</taxon>
    </lineage>
</organism>